<evidence type="ECO:0000313" key="1">
    <source>
        <dbReference type="EMBL" id="KKN92291.1"/>
    </source>
</evidence>
<comment type="caution">
    <text evidence="1">The sequence shown here is derived from an EMBL/GenBank/DDBJ whole genome shotgun (WGS) entry which is preliminary data.</text>
</comment>
<reference evidence="1" key="1">
    <citation type="journal article" date="2015" name="Nature">
        <title>Complex archaea that bridge the gap between prokaryotes and eukaryotes.</title>
        <authorList>
            <person name="Spang A."/>
            <person name="Saw J.H."/>
            <person name="Jorgensen S.L."/>
            <person name="Zaremba-Niedzwiedzka K."/>
            <person name="Martijn J."/>
            <person name="Lind A.E."/>
            <person name="van Eijk R."/>
            <person name="Schleper C."/>
            <person name="Guy L."/>
            <person name="Ettema T.J."/>
        </authorList>
    </citation>
    <scope>NUCLEOTIDE SEQUENCE</scope>
</reference>
<sequence>MRHNLSEDVSCNVECLCAAHDYDKAQKYKPCKNSVYMAGEVLFYDYLTAEPAERIVRSLRERWPGWWVDWHWVDWHCACGRAVFKKLRKPWWLRIFCGRNMNDD</sequence>
<name>A0A0F9X0M0_9ZZZZ</name>
<protein>
    <submittedName>
        <fullName evidence="1">Uncharacterized protein</fullName>
    </submittedName>
</protein>
<accession>A0A0F9X0M0</accession>
<organism evidence="1">
    <name type="scientific">marine sediment metagenome</name>
    <dbReference type="NCBI Taxonomy" id="412755"/>
    <lineage>
        <taxon>unclassified sequences</taxon>
        <taxon>metagenomes</taxon>
        <taxon>ecological metagenomes</taxon>
    </lineage>
</organism>
<proteinExistence type="predicted"/>
<gene>
    <name evidence="1" type="ORF">LCGC14_0207820</name>
</gene>
<dbReference type="AlphaFoldDB" id="A0A0F9X0M0"/>
<dbReference type="EMBL" id="LAZR01000095">
    <property type="protein sequence ID" value="KKN92291.1"/>
    <property type="molecule type" value="Genomic_DNA"/>
</dbReference>